<evidence type="ECO:0000256" key="6">
    <source>
        <dbReference type="SAM" id="Phobius"/>
    </source>
</evidence>
<keyword evidence="2" id="KW-0813">Transport</keyword>
<dbReference type="SUPFAM" id="SSF160240">
    <property type="entry name" value="Cation efflux protein cytoplasmic domain-like"/>
    <property type="match status" value="1"/>
</dbReference>
<proteinExistence type="predicted"/>
<feature type="transmembrane region" description="Helical" evidence="6">
    <location>
        <begin position="6"/>
        <end position="28"/>
    </location>
</feature>
<reference evidence="9 10" key="1">
    <citation type="journal article" date="2019" name="Int. J. Syst. Evol. Microbiol.">
        <title>The Global Catalogue of Microorganisms (GCM) 10K type strain sequencing project: providing services to taxonomists for standard genome sequencing and annotation.</title>
        <authorList>
            <consortium name="The Broad Institute Genomics Platform"/>
            <consortium name="The Broad Institute Genome Sequencing Center for Infectious Disease"/>
            <person name="Wu L."/>
            <person name="Ma J."/>
        </authorList>
    </citation>
    <scope>NUCLEOTIDE SEQUENCE [LARGE SCALE GENOMIC DNA]</scope>
    <source>
        <strain evidence="9 10">XZYJ18</strain>
    </source>
</reference>
<dbReference type="InterPro" id="IPR027470">
    <property type="entry name" value="Cation_efflux_CTD"/>
</dbReference>
<dbReference type="Pfam" id="PF01545">
    <property type="entry name" value="Cation_efflux"/>
    <property type="match status" value="1"/>
</dbReference>
<dbReference type="InterPro" id="IPR036837">
    <property type="entry name" value="Cation_efflux_CTD_sf"/>
</dbReference>
<dbReference type="NCBIfam" id="TIGR01297">
    <property type="entry name" value="CDF"/>
    <property type="match status" value="1"/>
</dbReference>
<evidence type="ECO:0000256" key="4">
    <source>
        <dbReference type="ARBA" id="ARBA00022989"/>
    </source>
</evidence>
<dbReference type="Gene3D" id="1.20.1510.10">
    <property type="entry name" value="Cation efflux protein transmembrane domain"/>
    <property type="match status" value="1"/>
</dbReference>
<dbReference type="SUPFAM" id="SSF161111">
    <property type="entry name" value="Cation efflux protein transmembrane domain-like"/>
    <property type="match status" value="1"/>
</dbReference>
<dbReference type="AlphaFoldDB" id="A0ABD5Q6Y1"/>
<comment type="caution">
    <text evidence="9">The sequence shown here is derived from an EMBL/GenBank/DDBJ whole genome shotgun (WGS) entry which is preliminary data.</text>
</comment>
<dbReference type="RefSeq" id="WP_254267967.1">
    <property type="nucleotide sequence ID" value="NZ_CP100400.1"/>
</dbReference>
<comment type="subcellular location">
    <subcellularLocation>
        <location evidence="1">Membrane</location>
        <topology evidence="1">Multi-pass membrane protein</topology>
    </subcellularLocation>
</comment>
<gene>
    <name evidence="9" type="ORF">ACFO9K_19430</name>
</gene>
<keyword evidence="10" id="KW-1185">Reference proteome</keyword>
<feature type="transmembrane region" description="Helical" evidence="6">
    <location>
        <begin position="205"/>
        <end position="224"/>
    </location>
</feature>
<evidence type="ECO:0000256" key="2">
    <source>
        <dbReference type="ARBA" id="ARBA00022448"/>
    </source>
</evidence>
<evidence type="ECO:0000313" key="10">
    <source>
        <dbReference type="Proteomes" id="UP001595945"/>
    </source>
</evidence>
<evidence type="ECO:0000259" key="7">
    <source>
        <dbReference type="Pfam" id="PF01545"/>
    </source>
</evidence>
<feature type="domain" description="Cation efflux protein transmembrane" evidence="7">
    <location>
        <begin position="8"/>
        <end position="231"/>
    </location>
</feature>
<dbReference type="EMBL" id="JBHSHT010000002">
    <property type="protein sequence ID" value="MFC4826433.1"/>
    <property type="molecule type" value="Genomic_DNA"/>
</dbReference>
<feature type="domain" description="Cation efflux protein cytoplasmic" evidence="8">
    <location>
        <begin position="236"/>
        <end position="312"/>
    </location>
</feature>
<name>A0ABD5Q6Y1_9EURY</name>
<dbReference type="PANTHER" id="PTHR13414:SF9">
    <property type="entry name" value="PROTON-COUPLED ZINC ANTIPORTER SLC30A9, MITOCHONDRIAL"/>
    <property type="match status" value="1"/>
</dbReference>
<dbReference type="InterPro" id="IPR040177">
    <property type="entry name" value="SLC30A9"/>
</dbReference>
<keyword evidence="3 6" id="KW-0812">Transmembrane</keyword>
<evidence type="ECO:0000256" key="5">
    <source>
        <dbReference type="ARBA" id="ARBA00023136"/>
    </source>
</evidence>
<dbReference type="InterPro" id="IPR027469">
    <property type="entry name" value="Cation_efflux_TMD_sf"/>
</dbReference>
<keyword evidence="5 6" id="KW-0472">Membrane</keyword>
<feature type="transmembrane region" description="Helical" evidence="6">
    <location>
        <begin position="114"/>
        <end position="139"/>
    </location>
</feature>
<dbReference type="InterPro" id="IPR002524">
    <property type="entry name" value="Cation_efflux"/>
</dbReference>
<feature type="transmembrane region" description="Helical" evidence="6">
    <location>
        <begin position="172"/>
        <end position="193"/>
    </location>
</feature>
<dbReference type="Pfam" id="PF16916">
    <property type="entry name" value="ZT_dimer"/>
    <property type="match status" value="1"/>
</dbReference>
<sequence>MAESKSVVIAALVANGAIAVLKFLGFLLTGSAAMLSETYHSISDTGNQVFLLIGIRYSNKEASRGHPFGYGKAQFFYSFLVSVLLFGIAGWESAKHGYDAIMHPHVPEQGATTLLGYTFPAVWVNYGVLIAAILFEAWALKKAYAGMKKDIEQHDWSGLAEAFKKTTNVTTLTAFTEDTIAMAGAGIALFGIYLSRLTGNPLYDAVAALLIGLMLMGFAVALAWENKRLLLGESLPKSEERELRDIIEGWDGVVNIVDFRTVVFGPEDAILTADVAFDKGIATAEMDQKITDLEDALIEQNGSVSKVYIEPETRWRSKEEAAG</sequence>
<dbReference type="Proteomes" id="UP001595945">
    <property type="component" value="Unassembled WGS sequence"/>
</dbReference>
<dbReference type="GeneID" id="73046470"/>
<keyword evidence="4 6" id="KW-1133">Transmembrane helix</keyword>
<protein>
    <submittedName>
        <fullName evidence="9">Cation diffusion facilitator family transporter</fullName>
    </submittedName>
</protein>
<dbReference type="PANTHER" id="PTHR13414">
    <property type="entry name" value="HUEL-CATION TRANSPORTER"/>
    <property type="match status" value="1"/>
</dbReference>
<dbReference type="InterPro" id="IPR058533">
    <property type="entry name" value="Cation_efflux_TM"/>
</dbReference>
<evidence type="ECO:0000259" key="8">
    <source>
        <dbReference type="Pfam" id="PF16916"/>
    </source>
</evidence>
<evidence type="ECO:0000313" key="9">
    <source>
        <dbReference type="EMBL" id="MFC4826433.1"/>
    </source>
</evidence>
<feature type="transmembrane region" description="Helical" evidence="6">
    <location>
        <begin position="75"/>
        <end position="94"/>
    </location>
</feature>
<accession>A0ABD5Q6Y1</accession>
<evidence type="ECO:0000256" key="3">
    <source>
        <dbReference type="ARBA" id="ARBA00022692"/>
    </source>
</evidence>
<dbReference type="GO" id="GO:0016020">
    <property type="term" value="C:membrane"/>
    <property type="evidence" value="ECO:0007669"/>
    <property type="project" value="UniProtKB-SubCell"/>
</dbReference>
<evidence type="ECO:0000256" key="1">
    <source>
        <dbReference type="ARBA" id="ARBA00004141"/>
    </source>
</evidence>
<organism evidence="9 10">
    <name type="scientific">Halorussus aquaticus</name>
    <dbReference type="NCBI Taxonomy" id="2953748"/>
    <lineage>
        <taxon>Archaea</taxon>
        <taxon>Methanobacteriati</taxon>
        <taxon>Methanobacteriota</taxon>
        <taxon>Stenosarchaea group</taxon>
        <taxon>Halobacteria</taxon>
        <taxon>Halobacteriales</taxon>
        <taxon>Haladaptataceae</taxon>
        <taxon>Halorussus</taxon>
    </lineage>
</organism>